<dbReference type="Proteomes" id="UP000307749">
    <property type="component" value="Unassembled WGS sequence"/>
</dbReference>
<comment type="caution">
    <text evidence="1">The sequence shown here is derived from an EMBL/GenBank/DDBJ whole genome shotgun (WGS) entry which is preliminary data.</text>
</comment>
<keyword evidence="2" id="KW-1185">Reference proteome</keyword>
<gene>
    <name evidence="1" type="ORF">B1806_07060</name>
</gene>
<name>A0A4S3KNS6_9GAMM</name>
<protein>
    <submittedName>
        <fullName evidence="1">Uncharacterized protein</fullName>
    </submittedName>
</protein>
<evidence type="ECO:0000313" key="1">
    <source>
        <dbReference type="EMBL" id="THD10617.1"/>
    </source>
</evidence>
<evidence type="ECO:0000313" key="2">
    <source>
        <dbReference type="Proteomes" id="UP000307749"/>
    </source>
</evidence>
<sequence>MRYSGRVALRGALLDTDALAECRLCRQRLTTQRRFVRRADAAPSPRRRRFNYAVVLGMAYGPTAALDLVDA</sequence>
<organism evidence="1 2">
    <name type="scientific">Metallibacterium scheffleri</name>
    <dbReference type="NCBI Taxonomy" id="993689"/>
    <lineage>
        <taxon>Bacteria</taxon>
        <taxon>Pseudomonadati</taxon>
        <taxon>Pseudomonadota</taxon>
        <taxon>Gammaproteobacteria</taxon>
        <taxon>Lysobacterales</taxon>
        <taxon>Rhodanobacteraceae</taxon>
        <taxon>Metallibacterium</taxon>
    </lineage>
</organism>
<accession>A0A4S3KNS6</accession>
<reference evidence="1 2" key="1">
    <citation type="submission" date="2017-02" db="EMBL/GenBank/DDBJ databases">
        <title>Whole genome sequencing of Metallibacterium scheffleri DSM 24874 (T).</title>
        <authorList>
            <person name="Kumar S."/>
            <person name="Patil P."/>
            <person name="Patil P.B."/>
        </authorList>
    </citation>
    <scope>NUCLEOTIDE SEQUENCE [LARGE SCALE GENOMIC DNA]</scope>
    <source>
        <strain evidence="1 2">DSM 24874</strain>
    </source>
</reference>
<dbReference type="AlphaFoldDB" id="A0A4S3KNS6"/>
<proteinExistence type="predicted"/>
<dbReference type="EMBL" id="MWQO01000023">
    <property type="protein sequence ID" value="THD10617.1"/>
    <property type="molecule type" value="Genomic_DNA"/>
</dbReference>